<dbReference type="PANTHER" id="PTHR33099:SF7">
    <property type="entry name" value="MYND-TYPE DOMAIN-CONTAINING PROTEIN"/>
    <property type="match status" value="1"/>
</dbReference>
<dbReference type="AlphaFoldDB" id="A0AAD2GU69"/>
<proteinExistence type="predicted"/>
<dbReference type="EMBL" id="CAVNYO010000037">
    <property type="protein sequence ID" value="CAK5263235.1"/>
    <property type="molecule type" value="Genomic_DNA"/>
</dbReference>
<evidence type="ECO:0000313" key="2">
    <source>
        <dbReference type="EMBL" id="CAK5263235.1"/>
    </source>
</evidence>
<evidence type="ECO:0000256" key="1">
    <source>
        <dbReference type="SAM" id="MobiDB-lite"/>
    </source>
</evidence>
<name>A0AAD2GU69_9AGAR</name>
<sequence>MAAPTPLNVINLSSQSPDANGRQFSVGDDAFSDSEVEADANVAEVKPLISPSKNIAHDLEALVQDGFHFNGAFAFSERERDALAIIATSASIPVSRIDPRPSGGYEIAGEKVRFDNPAWPTWLQVTAGSAATVALTTYHHLRPNFVLKKLVVHGPSAHTTRHRESAHNENSNLKIGDLIVVLPGAFEGAELQLRHGSQKKVLNLSHQSGLTTSVVAAYTGVEHTLAGVTSGYRTTLLYDIVPAITATAFRPILPEMHGSIQRLRNILLSWQQNRAQNLEDCEASGENDANPGQIACLLRHRYKNEPGFSSKSLKGADALLVAHLRPLAKDLRFRLFIAHYRVTMHISVSRNSYQKGYGWKRRSYHSYSDEGDDADLGVFEEGGVDEIESHLLGVADLQGMPVSIGGLEKFFYRPDNIINGGDKLGEDEPDSSDFERLDRVSADRTNYFNRTALVILPPGTEPKVSIGNIYDFACTTLEASFSAAPTAYEKRLIDNLLLCCTKHRQEDQFERVVRVVREAADRWDDVGLLIRALTVCDVDKNTSLLGVEGFVSCYQAFGWDGVGAFISKAATNDTSNTRRQALISRLARMGEEEEENLVITWCQVQTDLSLRSLSKMDASQIPWLSEVALSRGGAFLRDVIFPQLEKQDLDKSFWVPFIPHLQRGIEADSDSRGIITQLINRCVSELVRNLPAFPIKSIAAVCSYMARREDKAASEILEVVKLCVDMGCDDLCTGIFDKMREAATKGEYNLTFPPWMYYSELSGPMITLLDSRPQLRPIMLSFFAGLVDSMISGARSVNGKAVTPCPLTDAHKAVIIAAVRKAGGLEFLQPRVTPALLTGQDSSTLQELIRFIIKERLPLKTQSEKEAHGRIIITIVRMAIKSANLYPQPLTHYSYYASSNNPVETAMSLVKLCFETGARVVCKDLFQRLLAPPTKTTIAEHTSEVLVPFLRNLKTYLRDQKVSMESGHHLSFAISVLRLFAEHTMTEKPVETVSVARLSAIGCTACHECRELKAFFLSDRTTISFARVQAIRKHLEKQLYVTGAWGVTWDTIRVRSPHALKIDKPPSMTALGPWNANSEQGQAALAVLGDAAAQERLLGADYAWIYGRIHGTYNGPVPVASAATKRPADDPAGALKKKAKTA</sequence>
<dbReference type="PANTHER" id="PTHR33099">
    <property type="entry name" value="FE2OG DIOXYGENASE DOMAIN-CONTAINING PROTEIN"/>
    <property type="match status" value="1"/>
</dbReference>
<reference evidence="2" key="1">
    <citation type="submission" date="2023-11" db="EMBL/GenBank/DDBJ databases">
        <authorList>
            <person name="De Vega J J."/>
            <person name="De Vega J J."/>
        </authorList>
    </citation>
    <scope>NUCLEOTIDE SEQUENCE</scope>
</reference>
<evidence type="ECO:0000313" key="3">
    <source>
        <dbReference type="Proteomes" id="UP001295794"/>
    </source>
</evidence>
<comment type="caution">
    <text evidence="2">The sequence shown here is derived from an EMBL/GenBank/DDBJ whole genome shotgun (WGS) entry which is preliminary data.</text>
</comment>
<keyword evidence="3" id="KW-1185">Reference proteome</keyword>
<accession>A0AAD2GU69</accession>
<feature type="region of interest" description="Disordered" evidence="1">
    <location>
        <begin position="1122"/>
        <end position="1142"/>
    </location>
</feature>
<protein>
    <submittedName>
        <fullName evidence="2">Uncharacterized protein</fullName>
    </submittedName>
</protein>
<organism evidence="2 3">
    <name type="scientific">Mycena citricolor</name>
    <dbReference type="NCBI Taxonomy" id="2018698"/>
    <lineage>
        <taxon>Eukaryota</taxon>
        <taxon>Fungi</taxon>
        <taxon>Dikarya</taxon>
        <taxon>Basidiomycota</taxon>
        <taxon>Agaricomycotina</taxon>
        <taxon>Agaricomycetes</taxon>
        <taxon>Agaricomycetidae</taxon>
        <taxon>Agaricales</taxon>
        <taxon>Marasmiineae</taxon>
        <taxon>Mycenaceae</taxon>
        <taxon>Mycena</taxon>
    </lineage>
</organism>
<dbReference type="Proteomes" id="UP001295794">
    <property type="component" value="Unassembled WGS sequence"/>
</dbReference>
<gene>
    <name evidence="2" type="ORF">MYCIT1_LOCUS2573</name>
</gene>